<dbReference type="Gene3D" id="4.10.240.10">
    <property type="entry name" value="Zn(2)-C6 fungal-type DNA-binding domain"/>
    <property type="match status" value="1"/>
</dbReference>
<evidence type="ECO:0000256" key="2">
    <source>
        <dbReference type="ARBA" id="ARBA00023125"/>
    </source>
</evidence>
<evidence type="ECO:0000256" key="3">
    <source>
        <dbReference type="ARBA" id="ARBA00023163"/>
    </source>
</evidence>
<dbReference type="Pfam" id="PF00172">
    <property type="entry name" value="Zn_clus"/>
    <property type="match status" value="1"/>
</dbReference>
<reference evidence="6 7" key="1">
    <citation type="submission" date="2016-04" db="EMBL/GenBank/DDBJ databases">
        <title>Draft genome of Fonsecaea erecta CBS 125763.</title>
        <authorList>
            <person name="Weiss V.A."/>
            <person name="Vicente V.A."/>
            <person name="Raittz R.T."/>
            <person name="Moreno L.F."/>
            <person name="De Souza E.M."/>
            <person name="Pedrosa F.O."/>
            <person name="Steffens M.B."/>
            <person name="Faoro H."/>
            <person name="Tadra-Sfeir M.Z."/>
            <person name="Najafzadeh M.J."/>
            <person name="Felipe M.S."/>
            <person name="Teixeira M."/>
            <person name="Sun J."/>
            <person name="Xi L."/>
            <person name="Gomes R."/>
            <person name="De Azevedo C.M."/>
            <person name="Salgado C.G."/>
            <person name="Da Silva M.B."/>
            <person name="Nascimento M.F."/>
            <person name="Queiroz-Telles F."/>
            <person name="Attili D.S."/>
            <person name="Gorbushina A."/>
        </authorList>
    </citation>
    <scope>NUCLEOTIDE SEQUENCE [LARGE SCALE GENOMIC DNA]</scope>
    <source>
        <strain evidence="6 7">CBS 125763</strain>
    </source>
</reference>
<keyword evidence="1" id="KW-0805">Transcription regulation</keyword>
<dbReference type="CDD" id="cd00067">
    <property type="entry name" value="GAL4"/>
    <property type="match status" value="1"/>
</dbReference>
<dbReference type="RefSeq" id="XP_018691137.1">
    <property type="nucleotide sequence ID" value="XM_018840016.1"/>
</dbReference>
<dbReference type="GeneID" id="30012676"/>
<dbReference type="PROSITE" id="PS00463">
    <property type="entry name" value="ZN2_CY6_FUNGAL_1"/>
    <property type="match status" value="1"/>
</dbReference>
<evidence type="ECO:0000313" key="6">
    <source>
        <dbReference type="EMBL" id="OAP57770.1"/>
    </source>
</evidence>
<dbReference type="PANTHER" id="PTHR38791">
    <property type="entry name" value="ZN(II)2CYS6 TRANSCRIPTION FACTOR (EUROFUNG)-RELATED-RELATED"/>
    <property type="match status" value="1"/>
</dbReference>
<keyword evidence="2" id="KW-0238">DNA-binding</keyword>
<evidence type="ECO:0000259" key="5">
    <source>
        <dbReference type="PROSITE" id="PS50048"/>
    </source>
</evidence>
<dbReference type="GO" id="GO:0003677">
    <property type="term" value="F:DNA binding"/>
    <property type="evidence" value="ECO:0007669"/>
    <property type="project" value="UniProtKB-KW"/>
</dbReference>
<keyword evidence="3" id="KW-0804">Transcription</keyword>
<dbReference type="Pfam" id="PF11951">
    <property type="entry name" value="Fungal_trans_2"/>
    <property type="match status" value="1"/>
</dbReference>
<dbReference type="STRING" id="1367422.A0A178ZD87"/>
<dbReference type="InterPro" id="IPR021858">
    <property type="entry name" value="Fun_TF"/>
</dbReference>
<dbReference type="PROSITE" id="PS50048">
    <property type="entry name" value="ZN2_CY6_FUNGAL_2"/>
    <property type="match status" value="1"/>
</dbReference>
<proteinExistence type="predicted"/>
<feature type="domain" description="Zn(2)-C6 fungal-type" evidence="5">
    <location>
        <begin position="12"/>
        <end position="42"/>
    </location>
</feature>
<evidence type="ECO:0000256" key="1">
    <source>
        <dbReference type="ARBA" id="ARBA00023015"/>
    </source>
</evidence>
<gene>
    <name evidence="6" type="ORF">AYL99_08508</name>
</gene>
<dbReference type="GO" id="GO:0000981">
    <property type="term" value="F:DNA-binding transcription factor activity, RNA polymerase II-specific"/>
    <property type="evidence" value="ECO:0007669"/>
    <property type="project" value="InterPro"/>
</dbReference>
<dbReference type="OrthoDB" id="2991872at2759"/>
<dbReference type="InterPro" id="IPR001138">
    <property type="entry name" value="Zn2Cys6_DnaBD"/>
</dbReference>
<dbReference type="InterPro" id="IPR053175">
    <property type="entry name" value="DHMBA_Reg_Transcription_Factor"/>
</dbReference>
<dbReference type="SMART" id="SM00066">
    <property type="entry name" value="GAL4"/>
    <property type="match status" value="1"/>
</dbReference>
<organism evidence="6 7">
    <name type="scientific">Fonsecaea erecta</name>
    <dbReference type="NCBI Taxonomy" id="1367422"/>
    <lineage>
        <taxon>Eukaryota</taxon>
        <taxon>Fungi</taxon>
        <taxon>Dikarya</taxon>
        <taxon>Ascomycota</taxon>
        <taxon>Pezizomycotina</taxon>
        <taxon>Eurotiomycetes</taxon>
        <taxon>Chaetothyriomycetidae</taxon>
        <taxon>Chaetothyriales</taxon>
        <taxon>Herpotrichiellaceae</taxon>
        <taxon>Fonsecaea</taxon>
    </lineage>
</organism>
<protein>
    <recommendedName>
        <fullName evidence="5">Zn(2)-C6 fungal-type domain-containing protein</fullName>
    </recommendedName>
</protein>
<accession>A0A178ZD87</accession>
<dbReference type="Proteomes" id="UP000078343">
    <property type="component" value="Unassembled WGS sequence"/>
</dbReference>
<dbReference type="EMBL" id="LVYI01000007">
    <property type="protein sequence ID" value="OAP57770.1"/>
    <property type="molecule type" value="Genomic_DNA"/>
</dbReference>
<dbReference type="SUPFAM" id="SSF57701">
    <property type="entry name" value="Zn2/Cys6 DNA-binding domain"/>
    <property type="match status" value="1"/>
</dbReference>
<evidence type="ECO:0000256" key="4">
    <source>
        <dbReference type="ARBA" id="ARBA00023242"/>
    </source>
</evidence>
<comment type="caution">
    <text evidence="6">The sequence shown here is derived from an EMBL/GenBank/DDBJ whole genome shotgun (WGS) entry which is preliminary data.</text>
</comment>
<sequence length="504" mass="56823">MPYKYGGPRSKGCHACRVRKIKCDEARPTCGRCLRSGKRCEFRDAFELLHYDETAHASHRAHELWQKRATKPDEGGVSHPASTKGLTAIPANVALGLGPPLYELAVQRFFFDYVFQMSTPSGRGGYLECLPDVYPRFIHQPFFLSAFKSTALANFARRCNSRNASEAALAEYGKAICLTNAAVRDPVLVVRDETLLACQLLGFCEIYLSPETAFRSWYVHMQGAAALLEHRGSEILQTPLGPTLFKAVHAQELYKCLRFCLRPTYNPPFVKQVYDLISAQVYLLVSDIATSCAEYIERKDNLSGDQRNAFGAGLLERARLLDLQWQRLVSVVPQPFGYERVPKGEYGPLPNWILPLIQDQRAPCFVHIYSGFGPCFIWNVMRYARVRLHQLQILLAGTTTLSGAASESLELLLQLEDELSSTVPALLIATDEEVRTRSTGEDVPSFRAFLMVRSLIAARMTLRFLARRGLHVQERLAWLTELFACLHEHLTIFVPSEFDPLDED</sequence>
<dbReference type="InterPro" id="IPR036864">
    <property type="entry name" value="Zn2-C6_fun-type_DNA-bd_sf"/>
</dbReference>
<evidence type="ECO:0000313" key="7">
    <source>
        <dbReference type="Proteomes" id="UP000078343"/>
    </source>
</evidence>
<dbReference type="GO" id="GO:0008270">
    <property type="term" value="F:zinc ion binding"/>
    <property type="evidence" value="ECO:0007669"/>
    <property type="project" value="InterPro"/>
</dbReference>
<keyword evidence="4" id="KW-0539">Nucleus</keyword>
<name>A0A178ZD87_9EURO</name>
<keyword evidence="7" id="KW-1185">Reference proteome</keyword>
<dbReference type="AlphaFoldDB" id="A0A178ZD87"/>